<feature type="transmembrane region" description="Helical" evidence="2">
    <location>
        <begin position="93"/>
        <end position="115"/>
    </location>
</feature>
<keyword evidence="5" id="KW-1185">Reference proteome</keyword>
<dbReference type="OrthoDB" id="4822551at2"/>
<keyword evidence="2" id="KW-0812">Transmembrane</keyword>
<sequence length="309" mass="34716">MPTQRKILLTAALLYACAIFYFMFFAFGRVDDAANGDRYTFIFAPGNFFKLPDPADLLHPSLMDLVSLGNIAAFIPAGLLVPRLRPLSFARFLIGFLLSILVLETVQALTFLGSFDMYDVLKNTLGAAIGFGAHKMGSRAPTAWRRLFVTGASIAAMLIVVWGIGSGIDQASTQHPGPPTALNEWQDSDGQASAGKPPYAFEIGGRTITPQFRVYDAGDEEVRTYRYKLTGQELWFALQYGIPDESEFRGRISLSVDGHEIFYSSDQDQPHEPSSFKWYFDQAHELTLTIEGRQKAWDITYREMRYFWE</sequence>
<feature type="domain" description="VanZ-like" evidence="3">
    <location>
        <begin position="13"/>
        <end position="133"/>
    </location>
</feature>
<keyword evidence="2" id="KW-0472">Membrane</keyword>
<dbReference type="KEGG" id="saca:FFV09_04885"/>
<dbReference type="Proteomes" id="UP000316968">
    <property type="component" value="Chromosome"/>
</dbReference>
<keyword evidence="2" id="KW-1133">Transmembrane helix</keyword>
<evidence type="ECO:0000259" key="3">
    <source>
        <dbReference type="Pfam" id="PF04892"/>
    </source>
</evidence>
<dbReference type="EMBL" id="CP041217">
    <property type="protein sequence ID" value="QDH20251.1"/>
    <property type="molecule type" value="Genomic_DNA"/>
</dbReference>
<dbReference type="Pfam" id="PF04892">
    <property type="entry name" value="VanZ"/>
    <property type="match status" value="1"/>
</dbReference>
<organism evidence="4 5">
    <name type="scientific">Saccharibacillus brassicae</name>
    <dbReference type="NCBI Taxonomy" id="2583377"/>
    <lineage>
        <taxon>Bacteria</taxon>
        <taxon>Bacillati</taxon>
        <taxon>Bacillota</taxon>
        <taxon>Bacilli</taxon>
        <taxon>Bacillales</taxon>
        <taxon>Paenibacillaceae</taxon>
        <taxon>Saccharibacillus</taxon>
    </lineage>
</organism>
<gene>
    <name evidence="4" type="ORF">FFV09_04885</name>
</gene>
<dbReference type="PROSITE" id="PS51257">
    <property type="entry name" value="PROKAR_LIPOPROTEIN"/>
    <property type="match status" value="1"/>
</dbReference>
<evidence type="ECO:0000313" key="4">
    <source>
        <dbReference type="EMBL" id="QDH20251.1"/>
    </source>
</evidence>
<feature type="transmembrane region" description="Helical" evidence="2">
    <location>
        <begin position="7"/>
        <end position="27"/>
    </location>
</feature>
<feature type="region of interest" description="Disordered" evidence="1">
    <location>
        <begin position="172"/>
        <end position="194"/>
    </location>
</feature>
<accession>A0A4Y6UV82</accession>
<feature type="transmembrane region" description="Helical" evidence="2">
    <location>
        <begin position="62"/>
        <end position="81"/>
    </location>
</feature>
<proteinExistence type="predicted"/>
<feature type="transmembrane region" description="Helical" evidence="2">
    <location>
        <begin position="143"/>
        <end position="164"/>
    </location>
</feature>
<name>A0A4Y6UV82_SACBS</name>
<evidence type="ECO:0000256" key="2">
    <source>
        <dbReference type="SAM" id="Phobius"/>
    </source>
</evidence>
<protein>
    <submittedName>
        <fullName evidence="4">VanZ family protein</fullName>
    </submittedName>
</protein>
<evidence type="ECO:0000256" key="1">
    <source>
        <dbReference type="SAM" id="MobiDB-lite"/>
    </source>
</evidence>
<evidence type="ECO:0000313" key="5">
    <source>
        <dbReference type="Proteomes" id="UP000316968"/>
    </source>
</evidence>
<dbReference type="InterPro" id="IPR006976">
    <property type="entry name" value="VanZ-like"/>
</dbReference>
<reference evidence="4 5" key="1">
    <citation type="submission" date="2019-06" db="EMBL/GenBank/DDBJ databases">
        <title>Saccharibacillus brassicae sp. nov., an endophytic bacterium isolated from Chinese cabbage seeds (Brassica pekinensis).</title>
        <authorList>
            <person name="Jiang L."/>
            <person name="Lee J."/>
            <person name="Kim S.W."/>
        </authorList>
    </citation>
    <scope>NUCLEOTIDE SEQUENCE [LARGE SCALE GENOMIC DNA]</scope>
    <source>
        <strain evidence="5">KCTC 43072 / ATSA2</strain>
    </source>
</reference>
<dbReference type="AlphaFoldDB" id="A0A4Y6UV82"/>
<dbReference type="RefSeq" id="WP_141446637.1">
    <property type="nucleotide sequence ID" value="NZ_CP041217.1"/>
</dbReference>